<accession>D7TMK4</accession>
<gene>
    <name evidence="1" type="ordered locus">VIT_13s0019g02980</name>
</gene>
<protein>
    <submittedName>
        <fullName evidence="1">Uncharacterized protein</fullName>
    </submittedName>
</protein>
<organism evidence="1 2">
    <name type="scientific">Vitis vinifera</name>
    <name type="common">Grape</name>
    <dbReference type="NCBI Taxonomy" id="29760"/>
    <lineage>
        <taxon>Eukaryota</taxon>
        <taxon>Viridiplantae</taxon>
        <taxon>Streptophyta</taxon>
        <taxon>Embryophyta</taxon>
        <taxon>Tracheophyta</taxon>
        <taxon>Spermatophyta</taxon>
        <taxon>Magnoliopsida</taxon>
        <taxon>eudicotyledons</taxon>
        <taxon>Gunneridae</taxon>
        <taxon>Pentapetalae</taxon>
        <taxon>rosids</taxon>
        <taxon>Vitales</taxon>
        <taxon>Vitaceae</taxon>
        <taxon>Viteae</taxon>
        <taxon>Vitis</taxon>
    </lineage>
</organism>
<name>D7TMK4_VITVI</name>
<evidence type="ECO:0000313" key="1">
    <source>
        <dbReference type="EMBL" id="CBI31571.3"/>
    </source>
</evidence>
<dbReference type="Proteomes" id="UP000009183">
    <property type="component" value="Chromosome 13"/>
</dbReference>
<dbReference type="InParanoid" id="D7TMK4"/>
<dbReference type="EMBL" id="FN595998">
    <property type="protein sequence ID" value="CBI31571.3"/>
    <property type="molecule type" value="Genomic_DNA"/>
</dbReference>
<evidence type="ECO:0000313" key="2">
    <source>
        <dbReference type="Proteomes" id="UP000009183"/>
    </source>
</evidence>
<sequence>MKASVTTKHLTYL</sequence>
<reference evidence="2" key="1">
    <citation type="journal article" date="2007" name="Nature">
        <title>The grapevine genome sequence suggests ancestral hexaploidization in major angiosperm phyla.</title>
        <authorList>
            <consortium name="The French-Italian Public Consortium for Grapevine Genome Characterization."/>
            <person name="Jaillon O."/>
            <person name="Aury J.-M."/>
            <person name="Noel B."/>
            <person name="Policriti A."/>
            <person name="Clepet C."/>
            <person name="Casagrande A."/>
            <person name="Choisne N."/>
            <person name="Aubourg S."/>
            <person name="Vitulo N."/>
            <person name="Jubin C."/>
            <person name="Vezzi A."/>
            <person name="Legeai F."/>
            <person name="Hugueney P."/>
            <person name="Dasilva C."/>
            <person name="Horner D."/>
            <person name="Mica E."/>
            <person name="Jublot D."/>
            <person name="Poulain J."/>
            <person name="Bruyere C."/>
            <person name="Billault A."/>
            <person name="Segurens B."/>
            <person name="Gouyvenoux M."/>
            <person name="Ugarte E."/>
            <person name="Cattonaro F."/>
            <person name="Anthouard V."/>
            <person name="Vico V."/>
            <person name="Del Fabbro C."/>
            <person name="Alaux M."/>
            <person name="Di Gaspero G."/>
            <person name="Dumas V."/>
            <person name="Felice N."/>
            <person name="Paillard S."/>
            <person name="Juman I."/>
            <person name="Moroldo M."/>
            <person name="Scalabrin S."/>
            <person name="Canaguier A."/>
            <person name="Le Clainche I."/>
            <person name="Malacrida G."/>
            <person name="Durand E."/>
            <person name="Pesole G."/>
            <person name="Laucou V."/>
            <person name="Chatelet P."/>
            <person name="Merdinoglu D."/>
            <person name="Delledonne M."/>
            <person name="Pezzotti M."/>
            <person name="Lecharny A."/>
            <person name="Scarpelli C."/>
            <person name="Artiguenave F."/>
            <person name="Pe M.E."/>
            <person name="Valle G."/>
            <person name="Morgante M."/>
            <person name="Caboche M."/>
            <person name="Adam-Blondon A.-F."/>
            <person name="Weissenbach J."/>
            <person name="Quetier F."/>
            <person name="Wincker P."/>
        </authorList>
    </citation>
    <scope>NUCLEOTIDE SEQUENCE [LARGE SCALE GENOMIC DNA]</scope>
    <source>
        <strain evidence="2">cv. Pinot noir / PN40024</strain>
    </source>
</reference>
<keyword evidence="2" id="KW-1185">Reference proteome</keyword>
<dbReference type="HOGENOM" id="CLU_3436086_0_0_1"/>
<proteinExistence type="predicted"/>